<dbReference type="RefSeq" id="WP_109604509.1">
    <property type="nucleotide sequence ID" value="NZ_JAMHJO010000006.1"/>
</dbReference>
<comment type="similarity">
    <text evidence="6">Belongs to the TVP38/TMEM64 family.</text>
</comment>
<feature type="transmembrane region" description="Helical" evidence="6">
    <location>
        <begin position="192"/>
        <end position="211"/>
    </location>
</feature>
<protein>
    <recommendedName>
        <fullName evidence="6">TVP38/TMEM64 family membrane protein</fullName>
    </recommendedName>
</protein>
<organism evidence="8 9">
    <name type="scientific">Oceanotoga teriensis</name>
    <dbReference type="NCBI Taxonomy" id="515440"/>
    <lineage>
        <taxon>Bacteria</taxon>
        <taxon>Thermotogati</taxon>
        <taxon>Thermotogota</taxon>
        <taxon>Thermotogae</taxon>
        <taxon>Petrotogales</taxon>
        <taxon>Petrotogaceae</taxon>
        <taxon>Oceanotoga</taxon>
    </lineage>
</organism>
<feature type="domain" description="VTT" evidence="7">
    <location>
        <begin position="64"/>
        <end position="180"/>
    </location>
</feature>
<evidence type="ECO:0000256" key="5">
    <source>
        <dbReference type="ARBA" id="ARBA00023136"/>
    </source>
</evidence>
<feature type="transmembrane region" description="Helical" evidence="6">
    <location>
        <begin position="125"/>
        <end position="147"/>
    </location>
</feature>
<evidence type="ECO:0000256" key="1">
    <source>
        <dbReference type="ARBA" id="ARBA00004651"/>
    </source>
</evidence>
<dbReference type="InterPro" id="IPR015414">
    <property type="entry name" value="TMEM64"/>
</dbReference>
<reference evidence="8 9" key="1">
    <citation type="submission" date="2018-05" db="EMBL/GenBank/DDBJ databases">
        <title>Genomic Encyclopedia of Type Strains, Phase IV (KMG-IV): sequencing the most valuable type-strain genomes for metagenomic binning, comparative biology and taxonomic classification.</title>
        <authorList>
            <person name="Goeker M."/>
        </authorList>
    </citation>
    <scope>NUCLEOTIDE SEQUENCE [LARGE SCALE GENOMIC DNA]</scope>
    <source>
        <strain evidence="8 9">DSM 24906</strain>
    </source>
</reference>
<dbReference type="InterPro" id="IPR032816">
    <property type="entry name" value="VTT_dom"/>
</dbReference>
<keyword evidence="3 6" id="KW-0812">Transmembrane</keyword>
<keyword evidence="4 6" id="KW-1133">Transmembrane helix</keyword>
<evidence type="ECO:0000256" key="2">
    <source>
        <dbReference type="ARBA" id="ARBA00022475"/>
    </source>
</evidence>
<feature type="transmembrane region" description="Helical" evidence="6">
    <location>
        <begin position="84"/>
        <end position="105"/>
    </location>
</feature>
<dbReference type="Proteomes" id="UP000245921">
    <property type="component" value="Unassembled WGS sequence"/>
</dbReference>
<feature type="transmembrane region" description="Helical" evidence="6">
    <location>
        <begin position="50"/>
        <end position="72"/>
    </location>
</feature>
<dbReference type="AlphaFoldDB" id="A0AA45C7C4"/>
<dbReference type="PANTHER" id="PTHR12677">
    <property type="entry name" value="GOLGI APPARATUS MEMBRANE PROTEIN TVP38-RELATED"/>
    <property type="match status" value="1"/>
</dbReference>
<evidence type="ECO:0000256" key="3">
    <source>
        <dbReference type="ARBA" id="ARBA00022692"/>
    </source>
</evidence>
<keyword evidence="2 6" id="KW-1003">Cell membrane</keyword>
<evidence type="ECO:0000313" key="8">
    <source>
        <dbReference type="EMBL" id="PWJ95261.1"/>
    </source>
</evidence>
<evidence type="ECO:0000313" key="9">
    <source>
        <dbReference type="Proteomes" id="UP000245921"/>
    </source>
</evidence>
<evidence type="ECO:0000259" key="7">
    <source>
        <dbReference type="Pfam" id="PF09335"/>
    </source>
</evidence>
<keyword evidence="5 6" id="KW-0472">Membrane</keyword>
<evidence type="ECO:0000256" key="4">
    <source>
        <dbReference type="ARBA" id="ARBA00022989"/>
    </source>
</evidence>
<proteinExistence type="inferred from homology"/>
<dbReference type="Pfam" id="PF09335">
    <property type="entry name" value="VTT_dom"/>
    <property type="match status" value="1"/>
</dbReference>
<name>A0AA45C7C4_9BACT</name>
<dbReference type="EMBL" id="QGGI01000006">
    <property type="protein sequence ID" value="PWJ95261.1"/>
    <property type="molecule type" value="Genomic_DNA"/>
</dbReference>
<feature type="transmembrane region" description="Helical" evidence="6">
    <location>
        <begin position="12"/>
        <end position="30"/>
    </location>
</feature>
<dbReference type="PANTHER" id="PTHR12677:SF59">
    <property type="entry name" value="GOLGI APPARATUS MEMBRANE PROTEIN TVP38-RELATED"/>
    <property type="match status" value="1"/>
</dbReference>
<sequence length="219" mass="25196">MKDFFRELWKPILLISIVLFFMIIGSTMDVEKYLNILLNFINSFSNNNFIIYSIIFIIAVIMAVPGSILFVLTSINFGSFYGFFINSFSSTLGACFAFLISRYFAQDSIKNFLSKKPNYNKIYELTASKGTTFIAITRLIPIFPFNLMNYIFGLTKVDFYKYAFWTWITMMPNILLYTLAADIIKGFLTGKTLSIIGFIVIIGSIFLLHFVTQKIKDNI</sequence>
<feature type="transmembrane region" description="Helical" evidence="6">
    <location>
        <begin position="159"/>
        <end position="180"/>
    </location>
</feature>
<dbReference type="GO" id="GO:0005886">
    <property type="term" value="C:plasma membrane"/>
    <property type="evidence" value="ECO:0007669"/>
    <property type="project" value="UniProtKB-SubCell"/>
</dbReference>
<accession>A0AA45C7C4</accession>
<gene>
    <name evidence="8" type="ORF">C7380_10669</name>
</gene>
<evidence type="ECO:0000256" key="6">
    <source>
        <dbReference type="RuleBase" id="RU366058"/>
    </source>
</evidence>
<keyword evidence="9" id="KW-1185">Reference proteome</keyword>
<comment type="caution">
    <text evidence="8">The sequence shown here is derived from an EMBL/GenBank/DDBJ whole genome shotgun (WGS) entry which is preliminary data.</text>
</comment>
<comment type="subcellular location">
    <subcellularLocation>
        <location evidence="1 6">Cell membrane</location>
        <topology evidence="1 6">Multi-pass membrane protein</topology>
    </subcellularLocation>
</comment>